<feature type="region of interest" description="Disordered" evidence="6">
    <location>
        <begin position="30"/>
        <end position="60"/>
    </location>
</feature>
<keyword evidence="11" id="KW-1185">Reference proteome</keyword>
<evidence type="ECO:0000256" key="1">
    <source>
        <dbReference type="ARBA" id="ARBA00004123"/>
    </source>
</evidence>
<reference evidence="10" key="1">
    <citation type="submission" date="2015-04" db="UniProtKB">
        <authorList>
            <consortium name="EnsemblPlants"/>
        </authorList>
    </citation>
    <scope>IDENTIFICATION</scope>
</reference>
<keyword evidence="2 5" id="KW-0853">WD repeat</keyword>
<dbReference type="InterPro" id="IPR048591">
    <property type="entry name" value="WDHD1/CFT4_hel"/>
</dbReference>
<comment type="subcellular location">
    <subcellularLocation>
        <location evidence="1">Nucleus</location>
    </subcellularLocation>
</comment>
<evidence type="ECO:0000256" key="4">
    <source>
        <dbReference type="ARBA" id="ARBA00023242"/>
    </source>
</evidence>
<dbReference type="InterPro" id="IPR001680">
    <property type="entry name" value="WD40_rpt"/>
</dbReference>
<feature type="region of interest" description="Disordered" evidence="6">
    <location>
        <begin position="214"/>
        <end position="285"/>
    </location>
</feature>
<protein>
    <recommendedName>
        <fullName evidence="12">Minichromosome loss protein Mcl1 middle region domain-containing protein</fullName>
    </recommendedName>
</protein>
<evidence type="ECO:0000256" key="2">
    <source>
        <dbReference type="ARBA" id="ARBA00022574"/>
    </source>
</evidence>
<dbReference type="Proteomes" id="UP000008021">
    <property type="component" value="Chromosome 9"/>
</dbReference>
<feature type="repeat" description="WD" evidence="5">
    <location>
        <begin position="134"/>
        <end position="175"/>
    </location>
</feature>
<name>A0A0E0EPQ4_9ORYZ</name>
<evidence type="ECO:0000313" key="10">
    <source>
        <dbReference type="EnsemblPlants" id="OMERI09G01440.1"/>
    </source>
</evidence>
<dbReference type="SMART" id="SM00320">
    <property type="entry name" value="WD40"/>
    <property type="match status" value="3"/>
</dbReference>
<feature type="compositionally biased region" description="Acidic residues" evidence="6">
    <location>
        <begin position="247"/>
        <end position="256"/>
    </location>
</feature>
<dbReference type="PROSITE" id="PS50082">
    <property type="entry name" value="WD_REPEATS_2"/>
    <property type="match status" value="1"/>
</dbReference>
<dbReference type="Gramene" id="OMERI09G01440.1">
    <property type="protein sequence ID" value="OMERI09G01440.1"/>
    <property type="gene ID" value="OMERI09G01440"/>
</dbReference>
<keyword evidence="4" id="KW-0539">Nucleus</keyword>
<feature type="domain" description="WDHD1/CFT4 helical bundle" evidence="9">
    <location>
        <begin position="621"/>
        <end position="723"/>
    </location>
</feature>
<dbReference type="SUPFAM" id="SSF69322">
    <property type="entry name" value="Tricorn protease domain 2"/>
    <property type="match status" value="1"/>
</dbReference>
<feature type="compositionally biased region" description="Low complexity" evidence="6">
    <location>
        <begin position="822"/>
        <end position="831"/>
    </location>
</feature>
<dbReference type="AlphaFoldDB" id="A0A0E0EPQ4"/>
<dbReference type="PROSITE" id="PS50294">
    <property type="entry name" value="WD_REPEATS_REGION"/>
    <property type="match status" value="1"/>
</dbReference>
<dbReference type="InterPro" id="IPR022100">
    <property type="entry name" value="WDHD1/CFT4_beta-prop_2nd"/>
</dbReference>
<dbReference type="GO" id="GO:0043596">
    <property type="term" value="C:nuclear replication fork"/>
    <property type="evidence" value="ECO:0007669"/>
    <property type="project" value="TreeGrafter"/>
</dbReference>
<dbReference type="GO" id="GO:0003682">
    <property type="term" value="F:chromatin binding"/>
    <property type="evidence" value="ECO:0007669"/>
    <property type="project" value="TreeGrafter"/>
</dbReference>
<evidence type="ECO:0008006" key="12">
    <source>
        <dbReference type="Google" id="ProtNLM"/>
    </source>
</evidence>
<proteinExistence type="predicted"/>
<feature type="domain" description="WDHD1/CFT4 second beta-propeller" evidence="8">
    <location>
        <begin position="328"/>
        <end position="611"/>
    </location>
</feature>
<dbReference type="InterPro" id="IPR015943">
    <property type="entry name" value="WD40/YVTN_repeat-like_dom_sf"/>
</dbReference>
<organism evidence="10">
    <name type="scientific">Oryza meridionalis</name>
    <dbReference type="NCBI Taxonomy" id="40149"/>
    <lineage>
        <taxon>Eukaryota</taxon>
        <taxon>Viridiplantae</taxon>
        <taxon>Streptophyta</taxon>
        <taxon>Embryophyta</taxon>
        <taxon>Tracheophyta</taxon>
        <taxon>Spermatophyta</taxon>
        <taxon>Magnoliopsida</taxon>
        <taxon>Liliopsida</taxon>
        <taxon>Poales</taxon>
        <taxon>Poaceae</taxon>
        <taxon>BOP clade</taxon>
        <taxon>Oryzoideae</taxon>
        <taxon>Oryzeae</taxon>
        <taxon>Oryzinae</taxon>
        <taxon>Oryza</taxon>
    </lineage>
</organism>
<evidence type="ECO:0000313" key="11">
    <source>
        <dbReference type="Proteomes" id="UP000008021"/>
    </source>
</evidence>
<evidence type="ECO:0000256" key="7">
    <source>
        <dbReference type="SAM" id="SignalP"/>
    </source>
</evidence>
<feature type="signal peptide" evidence="7">
    <location>
        <begin position="1"/>
        <end position="20"/>
    </location>
</feature>
<keyword evidence="7" id="KW-0732">Signal</keyword>
<dbReference type="Pfam" id="PF00400">
    <property type="entry name" value="WD40"/>
    <property type="match status" value="1"/>
</dbReference>
<feature type="region of interest" description="Disordered" evidence="6">
    <location>
        <begin position="768"/>
        <end position="835"/>
    </location>
</feature>
<sequence>MQFLLISVISTAIFVKFCFGFPSRGGVPEQYRPVHPADPVTGLQQEGDSAGGGRRRRRHQVDCHHRQHHLQSAQGPQGIGNRVVFRSQKRFGSDHSINNALCWSPDGQFLAVPGLRNNVVMYDRDTGEEVFTLKGEHEQPVCSLCWSPNGRYLVTAGLDKQVLIWDVKSKQDVERQKFDERICSLAWKPEGNAVAVIDVIGRFGIWESVIPSTLKSPAEGAPDLNSTKVPLFDDEDDEERPSTSGGLDDDDDDESLGELGPFNHKRLRRKSTYHDHSNGDSEDEDLILQMESRKRMKDTHRDNKEVADKAIGDSATSVRLVTARMQTAFQPGSTPPQPGKRNFLAYNMLGSITTIENEGHSHVEVDFHDTGRGPRVPSMTDYFGFTMAALNESGSVFANPCKGDKNMSTLMYRPFSSWAGNSEWSMRFEGEEVKAVAVGAGWVAAVTTLNFLRIFTEGGLQMHILSVGGPVVTAAGHGDQLAIVSHASDCLSSGDQVLDVKVLKISECAQSLSSRLVLTPASKLSWFGFSENGELSSFDSKGILRVFSGQFGGSWIPIFSSIKARKSEDESHWVVGLDANNIFCILCKSPESYPQVMPKPVLTILELSFPLASSDLGANSLETEFMMRKLHLSQIQKKIEEMAALGLDTIALDDEAFNMEAALDRCILRLISSCCNGDKLVRATELAKLLTLEKSKKGALMLVTRLKLPILQERFSAILEEMMLNNAKIANTSGVFSNSNTNYSPSPALSTQAVPPAKVVQNGNSLNEMGVKTKKDNDGASHATTVDQNPKGGSGQVGLKNKSVDSCNGVQPQRPVNPFAKSSSSKEQPSSLFDSIKKMKVENEKVDKANSKKVKV</sequence>
<keyword evidence="3" id="KW-0677">Repeat</keyword>
<dbReference type="PANTHER" id="PTHR19932:SF10">
    <property type="entry name" value="WD REPEAT AND HMG-BOX DNA-BINDING PROTEIN 1"/>
    <property type="match status" value="1"/>
</dbReference>
<dbReference type="Pfam" id="PF20946">
    <property type="entry name" value="Ctf4_C"/>
    <property type="match status" value="1"/>
</dbReference>
<accession>A0A0E0EPQ4</accession>
<evidence type="ECO:0000256" key="6">
    <source>
        <dbReference type="SAM" id="MobiDB-lite"/>
    </source>
</evidence>
<reference evidence="10" key="2">
    <citation type="submission" date="2018-05" db="EMBL/GenBank/DDBJ databases">
        <title>OmerRS3 (Oryza meridionalis Reference Sequence Version 3).</title>
        <authorList>
            <person name="Zhang J."/>
            <person name="Kudrna D."/>
            <person name="Lee S."/>
            <person name="Talag J."/>
            <person name="Welchert J."/>
            <person name="Wing R.A."/>
        </authorList>
    </citation>
    <scope>NUCLEOTIDE SEQUENCE [LARGE SCALE GENOMIC DNA]</scope>
    <source>
        <strain evidence="10">cv. OR44</strain>
    </source>
</reference>
<evidence type="ECO:0000256" key="5">
    <source>
        <dbReference type="PROSITE-ProRule" id="PRU00221"/>
    </source>
</evidence>
<evidence type="ECO:0000256" key="3">
    <source>
        <dbReference type="ARBA" id="ARBA00022737"/>
    </source>
</evidence>
<dbReference type="GO" id="GO:0006261">
    <property type="term" value="P:DNA-templated DNA replication"/>
    <property type="evidence" value="ECO:0007669"/>
    <property type="project" value="TreeGrafter"/>
</dbReference>
<dbReference type="Gene3D" id="2.130.10.10">
    <property type="entry name" value="YVTN repeat-like/Quinoprotein amine dehydrogenase"/>
    <property type="match status" value="1"/>
</dbReference>
<feature type="chain" id="PRO_5002358376" description="Minichromosome loss protein Mcl1 middle region domain-containing protein" evidence="7">
    <location>
        <begin position="21"/>
        <end position="856"/>
    </location>
</feature>
<dbReference type="PANTHER" id="PTHR19932">
    <property type="entry name" value="WD REPEAT AND HMG-BOX DNA BINDING PROTEIN"/>
    <property type="match status" value="1"/>
</dbReference>
<dbReference type="PROSITE" id="PS00678">
    <property type="entry name" value="WD_REPEATS_1"/>
    <property type="match status" value="1"/>
</dbReference>
<dbReference type="GO" id="GO:0000278">
    <property type="term" value="P:mitotic cell cycle"/>
    <property type="evidence" value="ECO:0007669"/>
    <property type="project" value="TreeGrafter"/>
</dbReference>
<evidence type="ECO:0000259" key="9">
    <source>
        <dbReference type="Pfam" id="PF20946"/>
    </source>
</evidence>
<dbReference type="GO" id="GO:0006281">
    <property type="term" value="P:DNA repair"/>
    <property type="evidence" value="ECO:0007669"/>
    <property type="project" value="TreeGrafter"/>
</dbReference>
<dbReference type="EnsemblPlants" id="OMERI09G01440.1">
    <property type="protein sequence ID" value="OMERI09G01440.1"/>
    <property type="gene ID" value="OMERI09G01440"/>
</dbReference>
<dbReference type="InterPro" id="IPR019775">
    <property type="entry name" value="WD40_repeat_CS"/>
</dbReference>
<evidence type="ECO:0000259" key="8">
    <source>
        <dbReference type="Pfam" id="PF12341"/>
    </source>
</evidence>
<dbReference type="Pfam" id="PF12341">
    <property type="entry name" value="Mcl1_mid"/>
    <property type="match status" value="1"/>
</dbReference>